<gene>
    <name evidence="6" type="ORF">CLV99_2107</name>
</gene>
<dbReference type="SUPFAM" id="SSF52833">
    <property type="entry name" value="Thioredoxin-like"/>
    <property type="match status" value="1"/>
</dbReference>
<dbReference type="PANTHER" id="PTHR42852:SF6">
    <property type="entry name" value="THIOL:DISULFIDE INTERCHANGE PROTEIN DSBE"/>
    <property type="match status" value="1"/>
</dbReference>
<dbReference type="GO" id="GO:0017004">
    <property type="term" value="P:cytochrome complex assembly"/>
    <property type="evidence" value="ECO:0007669"/>
    <property type="project" value="UniProtKB-KW"/>
</dbReference>
<dbReference type="GO" id="GO:0016491">
    <property type="term" value="F:oxidoreductase activity"/>
    <property type="evidence" value="ECO:0007669"/>
    <property type="project" value="InterPro"/>
</dbReference>
<keyword evidence="3" id="KW-1015">Disulfide bond</keyword>
<dbReference type="Proteomes" id="UP000295292">
    <property type="component" value="Unassembled WGS sequence"/>
</dbReference>
<keyword evidence="7" id="KW-1185">Reference proteome</keyword>
<keyword evidence="2" id="KW-0201">Cytochrome c-type biogenesis</keyword>
<dbReference type="InterPro" id="IPR013740">
    <property type="entry name" value="Redoxin"/>
</dbReference>
<dbReference type="Gene3D" id="3.40.30.10">
    <property type="entry name" value="Glutaredoxin"/>
    <property type="match status" value="1"/>
</dbReference>
<dbReference type="InterPro" id="IPR036249">
    <property type="entry name" value="Thioredoxin-like_sf"/>
</dbReference>
<evidence type="ECO:0000313" key="6">
    <source>
        <dbReference type="EMBL" id="TDQ78129.1"/>
    </source>
</evidence>
<proteinExistence type="predicted"/>
<sequence>MKRILLILILVCPLFMFGQDKKSKLFVINGDFKNLTENPSKITVIGTIGGKELQRAEFPVEDGKFEIAIDHPNFDNLILWFEDVEFEGATREPLHVYGKNGDTFTIKGDVKNVSAAHIEGGSTISNEQTKLAMLYVRDVRSEKMNDYEFIKKYPNSIHGADEVYLRSLWMSAETVGSIYNPLTDVVKNSPQGKLLAKRYGVLQSIANGAIAPDFDGDKYLDGSKASLKDLRGKHVLLEFWGSWCGVCREEHPLFKKIYEKYKDKGFEIVSVSQENGDDIEVLRKSWKKAIDMDSIGMWKHALDNETSTGKMKMTEKYGILAFPTLVLIGPDGKIIDRFLPATHNVTKEELGVRDTEELERRIESVMSGGV</sequence>
<dbReference type="InterPro" id="IPR050553">
    <property type="entry name" value="Thioredoxin_ResA/DsbE_sf"/>
</dbReference>
<keyword evidence="4" id="KW-0676">Redox-active center</keyword>
<feature type="domain" description="Thioredoxin" evidence="5">
    <location>
        <begin position="205"/>
        <end position="367"/>
    </location>
</feature>
<dbReference type="InterPro" id="IPR013766">
    <property type="entry name" value="Thioredoxin_domain"/>
</dbReference>
<dbReference type="GO" id="GO:0030313">
    <property type="term" value="C:cell envelope"/>
    <property type="evidence" value="ECO:0007669"/>
    <property type="project" value="UniProtKB-SubCell"/>
</dbReference>
<dbReference type="PROSITE" id="PS51352">
    <property type="entry name" value="THIOREDOXIN_2"/>
    <property type="match status" value="1"/>
</dbReference>
<accession>A0A4R6WEA7</accession>
<reference evidence="6 7" key="1">
    <citation type="submission" date="2019-03" db="EMBL/GenBank/DDBJ databases">
        <title>Genomic Encyclopedia of Archaeal and Bacterial Type Strains, Phase II (KMG-II): from individual species to whole genera.</title>
        <authorList>
            <person name="Goeker M."/>
        </authorList>
    </citation>
    <scope>NUCLEOTIDE SEQUENCE [LARGE SCALE GENOMIC DNA]</scope>
    <source>
        <strain evidence="6 7">DSM 28353</strain>
    </source>
</reference>
<dbReference type="PANTHER" id="PTHR42852">
    <property type="entry name" value="THIOL:DISULFIDE INTERCHANGE PROTEIN DSBE"/>
    <property type="match status" value="1"/>
</dbReference>
<dbReference type="RefSeq" id="WP_133584381.1">
    <property type="nucleotide sequence ID" value="NZ_SNYV01000013.1"/>
</dbReference>
<dbReference type="AlphaFoldDB" id="A0A4R6WEA7"/>
<name>A0A4R6WEA7_9SPHI</name>
<dbReference type="Pfam" id="PF08534">
    <property type="entry name" value="Redoxin"/>
    <property type="match status" value="1"/>
</dbReference>
<dbReference type="OrthoDB" id="743079at2"/>
<evidence type="ECO:0000256" key="1">
    <source>
        <dbReference type="ARBA" id="ARBA00004196"/>
    </source>
</evidence>
<evidence type="ECO:0000256" key="2">
    <source>
        <dbReference type="ARBA" id="ARBA00022748"/>
    </source>
</evidence>
<evidence type="ECO:0000256" key="3">
    <source>
        <dbReference type="ARBA" id="ARBA00023157"/>
    </source>
</evidence>
<evidence type="ECO:0000256" key="4">
    <source>
        <dbReference type="ARBA" id="ARBA00023284"/>
    </source>
</evidence>
<dbReference type="EMBL" id="SNYV01000013">
    <property type="protein sequence ID" value="TDQ78129.1"/>
    <property type="molecule type" value="Genomic_DNA"/>
</dbReference>
<dbReference type="CDD" id="cd02966">
    <property type="entry name" value="TlpA_like_family"/>
    <property type="match status" value="1"/>
</dbReference>
<evidence type="ECO:0000313" key="7">
    <source>
        <dbReference type="Proteomes" id="UP000295292"/>
    </source>
</evidence>
<evidence type="ECO:0000259" key="5">
    <source>
        <dbReference type="PROSITE" id="PS51352"/>
    </source>
</evidence>
<comment type="subcellular location">
    <subcellularLocation>
        <location evidence="1">Cell envelope</location>
    </subcellularLocation>
</comment>
<organism evidence="6 7">
    <name type="scientific">Sphingobacterium yanglingense</name>
    <dbReference type="NCBI Taxonomy" id="1437280"/>
    <lineage>
        <taxon>Bacteria</taxon>
        <taxon>Pseudomonadati</taxon>
        <taxon>Bacteroidota</taxon>
        <taxon>Sphingobacteriia</taxon>
        <taxon>Sphingobacteriales</taxon>
        <taxon>Sphingobacteriaceae</taxon>
        <taxon>Sphingobacterium</taxon>
    </lineage>
</organism>
<comment type="caution">
    <text evidence="6">The sequence shown here is derived from an EMBL/GenBank/DDBJ whole genome shotgun (WGS) entry which is preliminary data.</text>
</comment>
<protein>
    <submittedName>
        <fullName evidence="6">Alkyl hydroperoxide reductase subunit AhpC</fullName>
    </submittedName>
</protein>